<protein>
    <submittedName>
        <fullName evidence="5">3-(4-hydroxyphenyl)acrylonitrile synthase</fullName>
    </submittedName>
</protein>
<dbReference type="PANTHER" id="PTHR10696:SF53">
    <property type="entry name" value="TYROSINE ISONITRILE DESATURASE"/>
    <property type="match status" value="1"/>
</dbReference>
<dbReference type="InterPro" id="IPR050411">
    <property type="entry name" value="AlphaKG_dependent_hydroxylases"/>
</dbReference>
<dbReference type="Pfam" id="PF02668">
    <property type="entry name" value="TauD"/>
    <property type="match status" value="1"/>
</dbReference>
<comment type="cofactor">
    <cofactor evidence="1">
        <name>Fe(2+)</name>
        <dbReference type="ChEBI" id="CHEBI:29033"/>
    </cofactor>
</comment>
<keyword evidence="2" id="KW-0560">Oxidoreductase</keyword>
<dbReference type="SUPFAM" id="SSF51197">
    <property type="entry name" value="Clavaminate synthase-like"/>
    <property type="match status" value="1"/>
</dbReference>
<evidence type="ECO:0000313" key="6">
    <source>
        <dbReference type="Proteomes" id="UP000254869"/>
    </source>
</evidence>
<dbReference type="EMBL" id="QQBC01000002">
    <property type="protein sequence ID" value="RDI68234.1"/>
    <property type="molecule type" value="Genomic_DNA"/>
</dbReference>
<evidence type="ECO:0000259" key="4">
    <source>
        <dbReference type="Pfam" id="PF02668"/>
    </source>
</evidence>
<evidence type="ECO:0000256" key="3">
    <source>
        <dbReference type="ARBA" id="ARBA00023004"/>
    </source>
</evidence>
<dbReference type="InterPro" id="IPR042098">
    <property type="entry name" value="TauD-like_sf"/>
</dbReference>
<gene>
    <name evidence="5" type="ORF">DFR76_102635</name>
</gene>
<accession>A0A370IFK3</accession>
<dbReference type="Proteomes" id="UP000254869">
    <property type="component" value="Unassembled WGS sequence"/>
</dbReference>
<dbReference type="AlphaFoldDB" id="A0A370IFK3"/>
<evidence type="ECO:0000256" key="2">
    <source>
        <dbReference type="ARBA" id="ARBA00023002"/>
    </source>
</evidence>
<feature type="domain" description="TauD/TfdA-like" evidence="4">
    <location>
        <begin position="40"/>
        <end position="266"/>
    </location>
</feature>
<sequence>MTNSTRPSLLGGTDLAPFARVITAAAAGQTLADVPIDDLLATSLATKVTVLRGYGLLEKEELERYCRAAGELLRWDFGTILDLVVQDDPKNYLFDKGDVPFHWDGAFAAQVPRFFLFQCVRGSRPGAGGETVFSDTTAVYREAPQELRELWAQSTITYRTDKLAHYGGLAKWPLLGTHPATGETTIRYAEPLDPAKYLNPLFLTLEGISPEDGVRVMEDLRDRLHDPRYCYAHPWETGDVVVVDNHALLHGRNGFSGSAERHVQRIQII</sequence>
<evidence type="ECO:0000256" key="1">
    <source>
        <dbReference type="ARBA" id="ARBA00001954"/>
    </source>
</evidence>
<evidence type="ECO:0000313" key="5">
    <source>
        <dbReference type="EMBL" id="RDI68234.1"/>
    </source>
</evidence>
<dbReference type="InterPro" id="IPR003819">
    <property type="entry name" value="TauD/TfdA-like"/>
</dbReference>
<dbReference type="RefSeq" id="WP_067993024.1">
    <property type="nucleotide sequence ID" value="NZ_QQBC01000002.1"/>
</dbReference>
<dbReference type="PANTHER" id="PTHR10696">
    <property type="entry name" value="GAMMA-BUTYROBETAINE HYDROXYLASE-RELATED"/>
    <property type="match status" value="1"/>
</dbReference>
<dbReference type="Gene3D" id="3.60.130.10">
    <property type="entry name" value="Clavaminate synthase-like"/>
    <property type="match status" value="1"/>
</dbReference>
<dbReference type="STRING" id="1210086.GCA_001613105_01211"/>
<dbReference type="GO" id="GO:0016491">
    <property type="term" value="F:oxidoreductase activity"/>
    <property type="evidence" value="ECO:0007669"/>
    <property type="project" value="UniProtKB-KW"/>
</dbReference>
<reference evidence="5 6" key="1">
    <citation type="submission" date="2018-07" db="EMBL/GenBank/DDBJ databases">
        <title>Genomic Encyclopedia of Type Strains, Phase IV (KMG-IV): sequencing the most valuable type-strain genomes for metagenomic binning, comparative biology and taxonomic classification.</title>
        <authorList>
            <person name="Goeker M."/>
        </authorList>
    </citation>
    <scope>NUCLEOTIDE SEQUENCE [LARGE SCALE GENOMIC DNA]</scope>
    <source>
        <strain evidence="5 6">DSM 44290</strain>
    </source>
</reference>
<comment type="caution">
    <text evidence="5">The sequence shown here is derived from an EMBL/GenBank/DDBJ whole genome shotgun (WGS) entry which is preliminary data.</text>
</comment>
<organism evidence="5 6">
    <name type="scientific">Nocardia pseudobrasiliensis</name>
    <dbReference type="NCBI Taxonomy" id="45979"/>
    <lineage>
        <taxon>Bacteria</taxon>
        <taxon>Bacillati</taxon>
        <taxon>Actinomycetota</taxon>
        <taxon>Actinomycetes</taxon>
        <taxon>Mycobacteriales</taxon>
        <taxon>Nocardiaceae</taxon>
        <taxon>Nocardia</taxon>
    </lineage>
</organism>
<keyword evidence="3" id="KW-0408">Iron</keyword>
<name>A0A370IFK3_9NOCA</name>
<keyword evidence="6" id="KW-1185">Reference proteome</keyword>
<proteinExistence type="predicted"/>